<proteinExistence type="predicted"/>
<keyword evidence="3" id="KW-1185">Reference proteome</keyword>
<sequence length="73" mass="7832">MHFGDGQGLDDEGAHGFTELRHRGPLSGAKVDQKRKGLAQRGQGGLGLFVCVARNMDAINSGYRMAFAQLLVC</sequence>
<name>A0ABX1TZA6_9PROT</name>
<feature type="region of interest" description="Disordered" evidence="1">
    <location>
        <begin position="1"/>
        <end position="36"/>
    </location>
</feature>
<gene>
    <name evidence="2" type="ORF">E4Q23_11870</name>
</gene>
<evidence type="ECO:0000256" key="1">
    <source>
        <dbReference type="SAM" id="MobiDB-lite"/>
    </source>
</evidence>
<reference evidence="2 3" key="1">
    <citation type="submission" date="2019-03" db="EMBL/GenBank/DDBJ databases">
        <title>Metabolic reconstructions from genomes of highly enriched 'Candidatus Accumulibacter' and 'Candidatus Competibacter' bioreactor populations.</title>
        <authorList>
            <person name="Annavajhala M.K."/>
            <person name="Welles L."/>
            <person name="Abbas B."/>
            <person name="Sorokin D."/>
            <person name="Park H."/>
            <person name="Van Loosdrecht M."/>
            <person name="Chandran K."/>
        </authorList>
    </citation>
    <scope>NUCLEOTIDE SEQUENCE [LARGE SCALE GENOMIC DNA]</scope>
    <source>
        <strain evidence="2 3">SBR_S</strain>
    </source>
</reference>
<feature type="compositionally biased region" description="Basic and acidic residues" evidence="1">
    <location>
        <begin position="12"/>
        <end position="22"/>
    </location>
</feature>
<comment type="caution">
    <text evidence="2">The sequence shown here is derived from an EMBL/GenBank/DDBJ whole genome shotgun (WGS) entry which is preliminary data.</text>
</comment>
<dbReference type="Proteomes" id="UP000749010">
    <property type="component" value="Unassembled WGS sequence"/>
</dbReference>
<protein>
    <submittedName>
        <fullName evidence="2">Uncharacterized protein</fullName>
    </submittedName>
</protein>
<dbReference type="EMBL" id="SPMY01000032">
    <property type="protein sequence ID" value="NMQ28389.1"/>
    <property type="molecule type" value="Genomic_DNA"/>
</dbReference>
<accession>A0ABX1TZA6</accession>
<organism evidence="2 3">
    <name type="scientific">Candidatus Accumulibacter phosphatis</name>
    <dbReference type="NCBI Taxonomy" id="327160"/>
    <lineage>
        <taxon>Bacteria</taxon>
        <taxon>Pseudomonadati</taxon>
        <taxon>Pseudomonadota</taxon>
        <taxon>Betaproteobacteria</taxon>
        <taxon>Candidatus Accumulibacter</taxon>
    </lineage>
</organism>
<evidence type="ECO:0000313" key="3">
    <source>
        <dbReference type="Proteomes" id="UP000749010"/>
    </source>
</evidence>
<evidence type="ECO:0000313" key="2">
    <source>
        <dbReference type="EMBL" id="NMQ28389.1"/>
    </source>
</evidence>